<dbReference type="OrthoDB" id="7028502at2"/>
<dbReference type="SMART" id="SM01358">
    <property type="entry name" value="HBM"/>
    <property type="match status" value="1"/>
</dbReference>
<dbReference type="SMART" id="SM00304">
    <property type="entry name" value="HAMP"/>
    <property type="match status" value="2"/>
</dbReference>
<dbReference type="CDD" id="cd06225">
    <property type="entry name" value="HAMP"/>
    <property type="match status" value="1"/>
</dbReference>
<gene>
    <name evidence="14" type="ORF">SAMN05216601_103189</name>
</gene>
<dbReference type="Gene3D" id="1.20.1440.210">
    <property type="match status" value="1"/>
</dbReference>
<accession>A0A1I5KY24</accession>
<dbReference type="Pfam" id="PF00015">
    <property type="entry name" value="MCPsignal"/>
    <property type="match status" value="1"/>
</dbReference>
<keyword evidence="3 10" id="KW-0812">Transmembrane</keyword>
<feature type="transmembrane region" description="Helical" evidence="10">
    <location>
        <begin position="304"/>
        <end position="328"/>
    </location>
</feature>
<evidence type="ECO:0000313" key="14">
    <source>
        <dbReference type="EMBL" id="SFO89989.1"/>
    </source>
</evidence>
<dbReference type="InterPro" id="IPR004089">
    <property type="entry name" value="MCPsignal_dom"/>
</dbReference>
<sequence length="655" mass="69445">MGRSLSNRLASMSTASKLMLGFALVLMLTALVAVTGLLALREVSAGAELQQRMSALSEQVLRMRQSEQAFALSGDSQHAERLAEQAESILQAGLALQGELDSDTAAILAQVEPALADYRSAFARYVELTDNMQLSLQAADWLVVSAANSLDLLQEGLAEDGVDLLKSSQGAQGGDSVEQAGKVSKIHQLLLQALDQARQRLEASRRSDNSEQTQIAQAGEAQALAAELRDALDDPGYAAVLGEVVVNVDSFNERLKEYATQLQQQKQVYEQLVAQVEQLLQRVELALDAQRQAMHAERQASSGLIVGAAALALLFGLGAAIMISLAIVRPLKRVIGLAESIAKGDLSVRIEQDRRDEIGQLLAAMQGMAGNLREMVGRLQGGVAQISSSAQTLSAAAEQTRQGVNGQKLETDQVATAINQMAATVHEVARNAEAAAASTEQADQRVVSGSQVVRQTLQRIEQLASAMDATTVSIQRLSQDTQRIDAVLDVIKSVAEQTNLLALNAAIEAARAGEQGRGFAVVADEVRALAKRTQQSTAEIESLIAALREGSRRAVADMEQSASLVSLTVGDANQTEGALATIAEAVSLIAEMNQQIAAAAEQQTAVAEEISRSVTSIRDIADQSATAMDETAASSIQLAELGRELQGMAGHFRLT</sequence>
<evidence type="ECO:0000259" key="13">
    <source>
        <dbReference type="PROSITE" id="PS51753"/>
    </source>
</evidence>
<evidence type="ECO:0000256" key="6">
    <source>
        <dbReference type="ARBA" id="ARBA00023224"/>
    </source>
</evidence>
<dbReference type="GO" id="GO:0016020">
    <property type="term" value="C:membrane"/>
    <property type="evidence" value="ECO:0007669"/>
    <property type="project" value="UniProtKB-SubCell"/>
</dbReference>
<evidence type="ECO:0000256" key="3">
    <source>
        <dbReference type="ARBA" id="ARBA00022692"/>
    </source>
</evidence>
<feature type="coiled-coil region" evidence="9">
    <location>
        <begin position="582"/>
        <end position="609"/>
    </location>
</feature>
<dbReference type="InterPro" id="IPR003660">
    <property type="entry name" value="HAMP_dom"/>
</dbReference>
<keyword evidence="5 10" id="KW-0472">Membrane</keyword>
<dbReference type="GO" id="GO:0006935">
    <property type="term" value="P:chemotaxis"/>
    <property type="evidence" value="ECO:0007669"/>
    <property type="project" value="UniProtKB-KW"/>
</dbReference>
<dbReference type="GO" id="GO:0007165">
    <property type="term" value="P:signal transduction"/>
    <property type="evidence" value="ECO:0007669"/>
    <property type="project" value="UniProtKB-KW"/>
</dbReference>
<dbReference type="PANTHER" id="PTHR32089">
    <property type="entry name" value="METHYL-ACCEPTING CHEMOTAXIS PROTEIN MCPB"/>
    <property type="match status" value="1"/>
</dbReference>
<evidence type="ECO:0000256" key="7">
    <source>
        <dbReference type="ARBA" id="ARBA00029447"/>
    </source>
</evidence>
<comment type="subcellular location">
    <subcellularLocation>
        <location evidence="1">Membrane</location>
        <topology evidence="1">Multi-pass membrane protein</topology>
    </subcellularLocation>
</comment>
<dbReference type="RefSeq" id="WP_074937635.1">
    <property type="nucleotide sequence ID" value="NZ_FOWP01000003.1"/>
</dbReference>
<dbReference type="PROSITE" id="PS50111">
    <property type="entry name" value="CHEMOTAXIS_TRANSDUC_2"/>
    <property type="match status" value="1"/>
</dbReference>
<comment type="similarity">
    <text evidence="7">Belongs to the methyl-accepting chemotaxis (MCP) protein family.</text>
</comment>
<organism evidence="14 15">
    <name type="scientific">Ectopseudomonas composti</name>
    <dbReference type="NCBI Taxonomy" id="658457"/>
    <lineage>
        <taxon>Bacteria</taxon>
        <taxon>Pseudomonadati</taxon>
        <taxon>Pseudomonadota</taxon>
        <taxon>Gammaproteobacteria</taxon>
        <taxon>Pseudomonadales</taxon>
        <taxon>Pseudomonadaceae</taxon>
        <taxon>Ectopseudomonas</taxon>
    </lineage>
</organism>
<evidence type="ECO:0000256" key="10">
    <source>
        <dbReference type="SAM" id="Phobius"/>
    </source>
</evidence>
<evidence type="ECO:0000313" key="15">
    <source>
        <dbReference type="Proteomes" id="UP000182400"/>
    </source>
</evidence>
<protein>
    <submittedName>
        <fullName evidence="14">Methyl-accepting chemotaxis protein</fullName>
    </submittedName>
</protein>
<dbReference type="PROSITE" id="PS51753">
    <property type="entry name" value="HBM"/>
    <property type="match status" value="1"/>
</dbReference>
<dbReference type="FunFam" id="1.10.287.950:FF:000001">
    <property type="entry name" value="Methyl-accepting chemotaxis sensory transducer"/>
    <property type="match status" value="1"/>
</dbReference>
<feature type="domain" description="Methyl-accepting transducer" evidence="11">
    <location>
        <begin position="382"/>
        <end position="618"/>
    </location>
</feature>
<keyword evidence="2" id="KW-0145">Chemotaxis</keyword>
<keyword evidence="6 8" id="KW-0807">Transducer</keyword>
<feature type="domain" description="HAMP" evidence="12">
    <location>
        <begin position="325"/>
        <end position="377"/>
    </location>
</feature>
<evidence type="ECO:0000256" key="9">
    <source>
        <dbReference type="SAM" id="Coils"/>
    </source>
</evidence>
<dbReference type="AlphaFoldDB" id="A0A1I5KY24"/>
<dbReference type="SMART" id="SM00283">
    <property type="entry name" value="MA"/>
    <property type="match status" value="1"/>
</dbReference>
<dbReference type="Pfam" id="PF00672">
    <property type="entry name" value="HAMP"/>
    <property type="match status" value="1"/>
</dbReference>
<keyword evidence="9" id="KW-0175">Coiled coil</keyword>
<name>A0A1I5KY24_9GAMM</name>
<dbReference type="STRING" id="658457.SAMN05216601_103189"/>
<feature type="domain" description="HBM" evidence="13">
    <location>
        <begin position="45"/>
        <end position="298"/>
    </location>
</feature>
<evidence type="ECO:0000259" key="11">
    <source>
        <dbReference type="PROSITE" id="PS50111"/>
    </source>
</evidence>
<dbReference type="PROSITE" id="PS50885">
    <property type="entry name" value="HAMP"/>
    <property type="match status" value="1"/>
</dbReference>
<keyword evidence="4 10" id="KW-1133">Transmembrane helix</keyword>
<evidence type="ECO:0000256" key="8">
    <source>
        <dbReference type="PROSITE-ProRule" id="PRU00284"/>
    </source>
</evidence>
<dbReference type="EMBL" id="FOWP01000003">
    <property type="protein sequence ID" value="SFO89989.1"/>
    <property type="molecule type" value="Genomic_DNA"/>
</dbReference>
<proteinExistence type="inferred from homology"/>
<feature type="coiled-coil region" evidence="9">
    <location>
        <begin position="248"/>
        <end position="293"/>
    </location>
</feature>
<dbReference type="Proteomes" id="UP000182400">
    <property type="component" value="Unassembled WGS sequence"/>
</dbReference>
<evidence type="ECO:0000256" key="1">
    <source>
        <dbReference type="ARBA" id="ARBA00004141"/>
    </source>
</evidence>
<dbReference type="SUPFAM" id="SSF58104">
    <property type="entry name" value="Methyl-accepting chemotaxis protein (MCP) signaling domain"/>
    <property type="match status" value="1"/>
</dbReference>
<evidence type="ECO:0000259" key="12">
    <source>
        <dbReference type="PROSITE" id="PS50885"/>
    </source>
</evidence>
<evidence type="ECO:0000256" key="2">
    <source>
        <dbReference type="ARBA" id="ARBA00022500"/>
    </source>
</evidence>
<evidence type="ECO:0000256" key="5">
    <source>
        <dbReference type="ARBA" id="ARBA00023136"/>
    </source>
</evidence>
<reference evidence="14 15" key="1">
    <citation type="submission" date="2016-10" db="EMBL/GenBank/DDBJ databases">
        <authorList>
            <person name="de Groot N.N."/>
        </authorList>
    </citation>
    <scope>NUCLEOTIDE SEQUENCE [LARGE SCALE GENOMIC DNA]</scope>
    <source>
        <strain evidence="14 15">CCUG 59231</strain>
    </source>
</reference>
<dbReference type="PANTHER" id="PTHR32089:SF120">
    <property type="entry name" value="METHYL-ACCEPTING CHEMOTAXIS PROTEIN TLPQ"/>
    <property type="match status" value="1"/>
</dbReference>
<dbReference type="Gene3D" id="1.10.287.950">
    <property type="entry name" value="Methyl-accepting chemotaxis protein"/>
    <property type="match status" value="1"/>
</dbReference>
<evidence type="ECO:0000256" key="4">
    <source>
        <dbReference type="ARBA" id="ARBA00022989"/>
    </source>
</evidence>
<dbReference type="InterPro" id="IPR032255">
    <property type="entry name" value="HBM"/>
</dbReference>